<name>A0A097EY79_9CAUD</name>
<keyword evidence="2" id="KW-1185">Reference proteome</keyword>
<accession>A0A097EY79</accession>
<organism evidence="1 2">
    <name type="scientific">Escherichia phage 121Q</name>
    <dbReference type="NCBI Taxonomy" id="1555202"/>
    <lineage>
        <taxon>Viruses</taxon>
        <taxon>Duplodnaviria</taxon>
        <taxon>Heunggongvirae</taxon>
        <taxon>Uroviricota</taxon>
        <taxon>Caudoviricetes</taxon>
        <taxon>Asteriusvirus</taxon>
        <taxon>Asteriusvirus av121Q</taxon>
    </lineage>
</organism>
<sequence>MEKYDIIYDYYGKAYMKCGRYVELSNRESIDPHTLITIHNSYYKKVTIANFATYVNNPLFPYIIQYYCRVIK</sequence>
<gene>
    <name evidence="1" type="primary">493</name>
    <name evidence="1" type="ORF">PBI_121Q_493</name>
</gene>
<evidence type="ECO:0000313" key="1">
    <source>
        <dbReference type="EMBL" id="AIT14383.1"/>
    </source>
</evidence>
<proteinExistence type="predicted"/>
<dbReference type="GeneID" id="22111533"/>
<protein>
    <submittedName>
        <fullName evidence="1">Uncharacterized protein</fullName>
    </submittedName>
</protein>
<dbReference type="Proteomes" id="UP000029889">
    <property type="component" value="Segment"/>
</dbReference>
<reference evidence="1 2" key="1">
    <citation type="submission" date="2014-09" db="EMBL/GenBank/DDBJ databases">
        <authorList>
            <person name="Lapin J.S."/>
            <person name="Pope W.H."/>
            <person name="Hua J."/>
            <person name="Ford M.E."/>
            <person name="Conway J.F."/>
            <person name="Hatfull G.F."/>
            <person name="Hendrix R.W."/>
        </authorList>
    </citation>
    <scope>NUCLEOTIDE SEQUENCE [LARGE SCALE GENOMIC DNA]</scope>
</reference>
<evidence type="ECO:0000313" key="2">
    <source>
        <dbReference type="Proteomes" id="UP000029889"/>
    </source>
</evidence>
<dbReference type="EMBL" id="KM507819">
    <property type="protein sequence ID" value="AIT14383.1"/>
    <property type="molecule type" value="Genomic_DNA"/>
</dbReference>
<dbReference type="RefSeq" id="YP_009102080.1">
    <property type="nucleotide sequence ID" value="NC_025447.1"/>
</dbReference>
<dbReference type="KEGG" id="vg:22111533"/>